<dbReference type="InterPro" id="IPR000531">
    <property type="entry name" value="Beta-barrel_TonB"/>
</dbReference>
<dbReference type="InterPro" id="IPR012910">
    <property type="entry name" value="Plug_dom"/>
</dbReference>
<dbReference type="PANTHER" id="PTHR47234">
    <property type="match status" value="1"/>
</dbReference>
<dbReference type="Gene3D" id="2.40.170.20">
    <property type="entry name" value="TonB-dependent receptor, beta-barrel domain"/>
    <property type="match status" value="1"/>
</dbReference>
<keyword evidence="5 9" id="KW-0798">TonB box</keyword>
<keyword evidence="13" id="KW-1185">Reference proteome</keyword>
<evidence type="ECO:0000256" key="1">
    <source>
        <dbReference type="ARBA" id="ARBA00004571"/>
    </source>
</evidence>
<dbReference type="OrthoDB" id="6276154at2"/>
<feature type="domain" description="TonB-dependent receptor-like beta-barrel" evidence="10">
    <location>
        <begin position="457"/>
        <end position="882"/>
    </location>
</feature>
<evidence type="ECO:0000256" key="9">
    <source>
        <dbReference type="RuleBase" id="RU003357"/>
    </source>
</evidence>
<keyword evidence="12" id="KW-0675">Receptor</keyword>
<keyword evidence="2 8" id="KW-0813">Transport</keyword>
<evidence type="ECO:0000256" key="4">
    <source>
        <dbReference type="ARBA" id="ARBA00022692"/>
    </source>
</evidence>
<evidence type="ECO:0000256" key="6">
    <source>
        <dbReference type="ARBA" id="ARBA00023136"/>
    </source>
</evidence>
<keyword evidence="6 8" id="KW-0472">Membrane</keyword>
<dbReference type="GO" id="GO:0009279">
    <property type="term" value="C:cell outer membrane"/>
    <property type="evidence" value="ECO:0007669"/>
    <property type="project" value="UniProtKB-SubCell"/>
</dbReference>
<comment type="similarity">
    <text evidence="8 9">Belongs to the TonB-dependent receptor family.</text>
</comment>
<evidence type="ECO:0000256" key="7">
    <source>
        <dbReference type="ARBA" id="ARBA00023237"/>
    </source>
</evidence>
<comment type="caution">
    <text evidence="12">The sequence shown here is derived from an EMBL/GenBank/DDBJ whole genome shotgun (WGS) entry which is preliminary data.</text>
</comment>
<comment type="subcellular location">
    <subcellularLocation>
        <location evidence="1 8">Cell outer membrane</location>
        <topology evidence="1 8">Multi-pass membrane protein</topology>
    </subcellularLocation>
</comment>
<evidence type="ECO:0000256" key="5">
    <source>
        <dbReference type="ARBA" id="ARBA00023077"/>
    </source>
</evidence>
<sequence length="923" mass="102036">MLVLACAGGYGSAFAQDNGATNIDGASKKKLEAITVTGSLIPQTQIETFTPTTTITSEQLKANGFATVAQALQHITFATGSVQNAQNTNSFTPGAKTASFFGLNPGYIKILIDGRSLNNFPALYNSTEVINNLNTIPTDLVERIDFLPGGQSTLYGSDAIAGVINIIMKKKIDTPIVDVRYGWDGLNGGANRHISVANTFKFNKFTLTAGAQLESYQPIWSADRSWTSHYFENGSSSALANRDYLIYNTKVSNSYYMLDPNRCALTRGQFGGTEDLRNRPRQGEYCGSFYSPGTSTLSGDSRTASIYTRSTYDLSETTQWYGDFSYNFDREKWNNGASTLWWGSSSKYTYIYDPDLDDYINLQKSFSPEEVGGYQHAMYKTYERNYTLTLGAKGVLGTSDWEYDISVMHGEDKLVQRPLARFKGAMEDFFAVHVLGPDLGPDPHGNGFSTFRPNYEAFYTPISNSDFNSFAGYLTTRAKTWQNIGRMTLTHSSLAKMPGGDLGVAFLFEAGNEGWDYSPDLRLLTDGVWGQSAVQGAGHRSRFAVANEWRLPLLPELTLSASARFDAYKVASSTVSKPAYSVGLEYRPLGDLLLLRARYGTSFKAPTLADQFTGPSTYYVNTTDYYNCALLGYDPSVATINCPAKYNGVSVKGLQSGNPELRPISATNWSAGFILSPVPRMALAADFYHWNIKDEVAFEDGDKLLLQEAACRLGQLDISSPSCQSAISKITRNAKGELIGIYTPKVNVSNETIDAMNVSFNYVFSMGSFGEFSPSLNYTDILQHKYQPYAGDPYVDLLRSPYWSTDFKTKFSASLNWRLTKWGATLYASRYGRSPNYLVTLNASSPYTKPGEGTLPTWVTFNTSVSYKPLTNLDVSFIVNNLFNAMPPIDRSFPGTSSAPYNKKNYDVYGRMFSVEASYKFGR</sequence>
<dbReference type="Proteomes" id="UP000274358">
    <property type="component" value="Unassembled WGS sequence"/>
</dbReference>
<dbReference type="Pfam" id="PF00593">
    <property type="entry name" value="TonB_dep_Rec_b-barrel"/>
    <property type="match status" value="1"/>
</dbReference>
<dbReference type="InterPro" id="IPR036942">
    <property type="entry name" value="Beta-barrel_TonB_sf"/>
</dbReference>
<organism evidence="12 13">
    <name type="scientific">Dyella choica</name>
    <dbReference type="NCBI Taxonomy" id="1927959"/>
    <lineage>
        <taxon>Bacteria</taxon>
        <taxon>Pseudomonadati</taxon>
        <taxon>Pseudomonadota</taxon>
        <taxon>Gammaproteobacteria</taxon>
        <taxon>Lysobacterales</taxon>
        <taxon>Rhodanobacteraceae</taxon>
        <taxon>Dyella</taxon>
    </lineage>
</organism>
<feature type="domain" description="TonB-dependent receptor plug" evidence="11">
    <location>
        <begin position="46"/>
        <end position="163"/>
    </location>
</feature>
<dbReference type="PANTHER" id="PTHR47234:SF1">
    <property type="entry name" value="TONB-DEPENDENT RECEPTOR"/>
    <property type="match status" value="1"/>
</dbReference>
<dbReference type="InterPro" id="IPR037066">
    <property type="entry name" value="Plug_dom_sf"/>
</dbReference>
<dbReference type="Gene3D" id="2.170.130.10">
    <property type="entry name" value="TonB-dependent receptor, plug domain"/>
    <property type="match status" value="1"/>
</dbReference>
<evidence type="ECO:0000256" key="3">
    <source>
        <dbReference type="ARBA" id="ARBA00022452"/>
    </source>
</evidence>
<dbReference type="EMBL" id="RYYV01000029">
    <property type="protein sequence ID" value="RUL69685.1"/>
    <property type="molecule type" value="Genomic_DNA"/>
</dbReference>
<evidence type="ECO:0000256" key="8">
    <source>
        <dbReference type="PROSITE-ProRule" id="PRU01360"/>
    </source>
</evidence>
<evidence type="ECO:0000256" key="2">
    <source>
        <dbReference type="ARBA" id="ARBA00022448"/>
    </source>
</evidence>
<dbReference type="Pfam" id="PF07715">
    <property type="entry name" value="Plug"/>
    <property type="match status" value="1"/>
</dbReference>
<dbReference type="SUPFAM" id="SSF56935">
    <property type="entry name" value="Porins"/>
    <property type="match status" value="1"/>
</dbReference>
<keyword evidence="4 8" id="KW-0812">Transmembrane</keyword>
<gene>
    <name evidence="12" type="ORF">EKH80_21700</name>
</gene>
<dbReference type="PROSITE" id="PS52016">
    <property type="entry name" value="TONB_DEPENDENT_REC_3"/>
    <property type="match status" value="1"/>
</dbReference>
<accession>A0A3S0Q238</accession>
<evidence type="ECO:0000313" key="13">
    <source>
        <dbReference type="Proteomes" id="UP000274358"/>
    </source>
</evidence>
<evidence type="ECO:0000259" key="11">
    <source>
        <dbReference type="Pfam" id="PF07715"/>
    </source>
</evidence>
<dbReference type="InterPro" id="IPR039426">
    <property type="entry name" value="TonB-dep_rcpt-like"/>
</dbReference>
<evidence type="ECO:0000259" key="10">
    <source>
        <dbReference type="Pfam" id="PF00593"/>
    </source>
</evidence>
<proteinExistence type="inferred from homology"/>
<keyword evidence="3 8" id="KW-1134">Transmembrane beta strand</keyword>
<keyword evidence="7 8" id="KW-0998">Cell outer membrane</keyword>
<protein>
    <submittedName>
        <fullName evidence="12">TonB-dependent receptor</fullName>
    </submittedName>
</protein>
<dbReference type="AlphaFoldDB" id="A0A3S0Q238"/>
<name>A0A3S0Q238_9GAMM</name>
<evidence type="ECO:0000313" key="12">
    <source>
        <dbReference type="EMBL" id="RUL69685.1"/>
    </source>
</evidence>
<reference evidence="12 13" key="1">
    <citation type="submission" date="2018-12" db="EMBL/GenBank/DDBJ databases">
        <title>Dyella dinghuensis sp. nov. DHOA06 and Dyella choica sp. nov. 4M-K27, isolated from forest soil.</title>
        <authorList>
            <person name="Qiu L.-H."/>
            <person name="Gao Z.-H."/>
        </authorList>
    </citation>
    <scope>NUCLEOTIDE SEQUENCE [LARGE SCALE GENOMIC DNA]</scope>
    <source>
        <strain evidence="12 13">4M-K27</strain>
    </source>
</reference>